<dbReference type="InterPro" id="IPR002933">
    <property type="entry name" value="Peptidase_M20"/>
</dbReference>
<comment type="caution">
    <text evidence="2">The sequence shown here is derived from an EMBL/GenBank/DDBJ whole genome shotgun (WGS) entry which is preliminary data.</text>
</comment>
<dbReference type="PANTHER" id="PTHR32494">
    <property type="entry name" value="ALLANTOATE DEIMINASE-RELATED"/>
    <property type="match status" value="1"/>
</dbReference>
<dbReference type="PANTHER" id="PTHR32494:SF5">
    <property type="entry name" value="ALLANTOATE AMIDOHYDROLASE"/>
    <property type="match status" value="1"/>
</dbReference>
<accession>A0A0F9VSZ9</accession>
<dbReference type="AlphaFoldDB" id="A0A0F9VSZ9"/>
<keyword evidence="1" id="KW-0378">Hydrolase</keyword>
<dbReference type="EMBL" id="LAZR01000013">
    <property type="protein sequence ID" value="KKO07200.1"/>
    <property type="molecule type" value="Genomic_DNA"/>
</dbReference>
<proteinExistence type="predicted"/>
<dbReference type="Pfam" id="PF01546">
    <property type="entry name" value="Peptidase_M20"/>
    <property type="match status" value="1"/>
</dbReference>
<evidence type="ECO:0008006" key="3">
    <source>
        <dbReference type="Google" id="ProtNLM"/>
    </source>
</evidence>
<dbReference type="SUPFAM" id="SSF55031">
    <property type="entry name" value="Bacterial exopeptidase dimerisation domain"/>
    <property type="match status" value="1"/>
</dbReference>
<dbReference type="SUPFAM" id="SSF53187">
    <property type="entry name" value="Zn-dependent exopeptidases"/>
    <property type="match status" value="1"/>
</dbReference>
<dbReference type="CDD" id="cd03884">
    <property type="entry name" value="M20_bAS"/>
    <property type="match status" value="1"/>
</dbReference>
<organism evidence="2">
    <name type="scientific">marine sediment metagenome</name>
    <dbReference type="NCBI Taxonomy" id="412755"/>
    <lineage>
        <taxon>unclassified sequences</taxon>
        <taxon>metagenomes</taxon>
        <taxon>ecological metagenomes</taxon>
    </lineage>
</organism>
<dbReference type="Gene3D" id="3.30.70.360">
    <property type="match status" value="1"/>
</dbReference>
<protein>
    <recommendedName>
        <fullName evidence="3">Peptidase M20 dimerisation domain-containing protein</fullName>
    </recommendedName>
</protein>
<dbReference type="GO" id="GO:0016813">
    <property type="term" value="F:hydrolase activity, acting on carbon-nitrogen (but not peptide) bonds, in linear amidines"/>
    <property type="evidence" value="ECO:0007669"/>
    <property type="project" value="InterPro"/>
</dbReference>
<dbReference type="InterPro" id="IPR010158">
    <property type="entry name" value="Amidase_Cbmase"/>
</dbReference>
<dbReference type="InterPro" id="IPR036264">
    <property type="entry name" value="Bact_exopeptidase_dim_dom"/>
</dbReference>
<gene>
    <name evidence="2" type="ORF">LCGC14_0057680</name>
</gene>
<dbReference type="PIRSF" id="PIRSF001235">
    <property type="entry name" value="Amidase_carbamoylase"/>
    <property type="match status" value="1"/>
</dbReference>
<dbReference type="NCBIfam" id="NF006771">
    <property type="entry name" value="PRK09290.1-5"/>
    <property type="match status" value="1"/>
</dbReference>
<dbReference type="NCBIfam" id="TIGR01879">
    <property type="entry name" value="hydantase"/>
    <property type="match status" value="1"/>
</dbReference>
<dbReference type="Gene3D" id="3.40.630.10">
    <property type="entry name" value="Zn peptidases"/>
    <property type="match status" value="1"/>
</dbReference>
<evidence type="ECO:0000256" key="1">
    <source>
        <dbReference type="ARBA" id="ARBA00022801"/>
    </source>
</evidence>
<evidence type="ECO:0000313" key="2">
    <source>
        <dbReference type="EMBL" id="KKO07200.1"/>
    </source>
</evidence>
<name>A0A0F9VSZ9_9ZZZZ</name>
<sequence length="429" mass="46119">MNTYVTPTNDISNLRTDSDRLWEALMEMAKLGATAKGGVNRQALTDLERQGRDLFIQWCRAEGCTIRIDNIGNIFARREGSNPSAKTVMAGSHLDSQPTGGKYDGCFGVLSGLEVIRTLNQHNIATQSPIEVVAWTNEEGCRFAPCMMGSGVFTGELEFDAMMARTDAEGVTVSDALDAIHYRGSDSVSPSEIKAYFEPHIEQGPILEDTDTTIGVVIGGLGQKWFDLTLTGLEAHAGPTPMNLRRDAMMGAAEVTQALNRIAFDHQPHGRGTVGCMALHPGSRNVIPGQVKMTLDMRHWEPEALITMGQAVATAVEEICQRHGLEYELTPTADFAPEYFNKECVDAVRQGAEKLGLSHMDIISGAGHDAMFVGRVAPAAMIFIPCKDGISHNEIESATPEHVHAGCNVLLHAMLNAAGVEGSVGGTGA</sequence>
<reference evidence="2" key="1">
    <citation type="journal article" date="2015" name="Nature">
        <title>Complex archaea that bridge the gap between prokaryotes and eukaryotes.</title>
        <authorList>
            <person name="Spang A."/>
            <person name="Saw J.H."/>
            <person name="Jorgensen S.L."/>
            <person name="Zaremba-Niedzwiedzka K."/>
            <person name="Martijn J."/>
            <person name="Lind A.E."/>
            <person name="van Eijk R."/>
            <person name="Schleper C."/>
            <person name="Guy L."/>
            <person name="Ettema T.J."/>
        </authorList>
    </citation>
    <scope>NUCLEOTIDE SEQUENCE</scope>
</reference>
<dbReference type="NCBIfam" id="NF009527">
    <property type="entry name" value="PRK12891.1"/>
    <property type="match status" value="1"/>
</dbReference>
<dbReference type="NCBIfam" id="NF006769">
    <property type="entry name" value="PRK09290.1-3"/>
    <property type="match status" value="1"/>
</dbReference>